<dbReference type="GO" id="GO:0103118">
    <property type="term" value="F:UDP-3-O-[(3R)-3-hydroxyacyl]-glucosamine N-acyltransferase activity"/>
    <property type="evidence" value="ECO:0007669"/>
    <property type="project" value="UniProtKB-EC"/>
</dbReference>
<evidence type="ECO:0000313" key="5">
    <source>
        <dbReference type="EMBL" id="CAB3702024.1"/>
    </source>
</evidence>
<dbReference type="PANTHER" id="PTHR43300">
    <property type="entry name" value="ACETYLTRANSFERASE"/>
    <property type="match status" value="1"/>
</dbReference>
<dbReference type="EC" id="2.3.1.191" evidence="5"/>
<evidence type="ECO:0000256" key="4">
    <source>
        <dbReference type="ARBA" id="ARBA00023315"/>
    </source>
</evidence>
<dbReference type="Proteomes" id="UP000494214">
    <property type="component" value="Unassembled WGS sequence"/>
</dbReference>
<dbReference type="Gene3D" id="2.160.10.10">
    <property type="entry name" value="Hexapeptide repeat proteins"/>
    <property type="match status" value="2"/>
</dbReference>
<dbReference type="Pfam" id="PF00132">
    <property type="entry name" value="Hexapep"/>
    <property type="match status" value="2"/>
</dbReference>
<evidence type="ECO:0000256" key="3">
    <source>
        <dbReference type="ARBA" id="ARBA00022737"/>
    </source>
</evidence>
<evidence type="ECO:0000256" key="2">
    <source>
        <dbReference type="ARBA" id="ARBA00022679"/>
    </source>
</evidence>
<organism evidence="5 6">
    <name type="scientific">Achromobacter animicus</name>
    <dbReference type="NCBI Taxonomy" id="1389935"/>
    <lineage>
        <taxon>Bacteria</taxon>
        <taxon>Pseudomonadati</taxon>
        <taxon>Pseudomonadota</taxon>
        <taxon>Betaproteobacteria</taxon>
        <taxon>Burkholderiales</taxon>
        <taxon>Alcaligenaceae</taxon>
        <taxon>Achromobacter</taxon>
    </lineage>
</organism>
<evidence type="ECO:0000313" key="6">
    <source>
        <dbReference type="Proteomes" id="UP000494214"/>
    </source>
</evidence>
<keyword evidence="4 5" id="KW-0012">Acyltransferase</keyword>
<dbReference type="InterPro" id="IPR011004">
    <property type="entry name" value="Trimer_LpxA-like_sf"/>
</dbReference>
<evidence type="ECO:0000256" key="1">
    <source>
        <dbReference type="ARBA" id="ARBA00007274"/>
    </source>
</evidence>
<sequence>MKKIHATAIISDNAIIEDGVEIGPYAVIGDAEIGAGSIIHPHVVIADGVRLGKNVEVFPGAFLGKEPKGAGAIARQPEFARKIEIGDECSIGPHAVVFYDVKIGRNTLLGDGASIREKCIIGERCIVSRYVTINYETTIGDRSKIMDNTHITGNAEIGEDVFVSVMVGTTNDNLIRAGFGDHISGPVIEAGAFVGAGVTLLPGVTIGAKATVASGAVVTKSVEAEGTVAGVPARPMRRTGSPD</sequence>
<gene>
    <name evidence="5" type="primary">lpxD_2</name>
    <name evidence="5" type="ORF">LMG26690_02689</name>
</gene>
<reference evidence="5 6" key="1">
    <citation type="submission" date="2020-04" db="EMBL/GenBank/DDBJ databases">
        <authorList>
            <person name="De Canck E."/>
        </authorList>
    </citation>
    <scope>NUCLEOTIDE SEQUENCE [LARGE SCALE GENOMIC DNA]</scope>
    <source>
        <strain evidence="5 6">LMG 26690</strain>
    </source>
</reference>
<dbReference type="EMBL" id="CADIJM010000004">
    <property type="protein sequence ID" value="CAB3702024.1"/>
    <property type="molecule type" value="Genomic_DNA"/>
</dbReference>
<dbReference type="SUPFAM" id="SSF51161">
    <property type="entry name" value="Trimeric LpxA-like enzymes"/>
    <property type="match status" value="1"/>
</dbReference>
<keyword evidence="2 5" id="KW-0808">Transferase</keyword>
<dbReference type="PANTHER" id="PTHR43300:SF4">
    <property type="entry name" value="ACYL-[ACYL-CARRIER-PROTEIN]--UDP-N-ACETYLGLUCOSAMINE O-ACYLTRANSFERASE"/>
    <property type="match status" value="1"/>
</dbReference>
<accession>A0A6S7A3D7</accession>
<comment type="similarity">
    <text evidence="1">Belongs to the transferase hexapeptide repeat family.</text>
</comment>
<dbReference type="RefSeq" id="WP_175123546.1">
    <property type="nucleotide sequence ID" value="NZ_CADIJM010000004.1"/>
</dbReference>
<keyword evidence="6" id="KW-1185">Reference proteome</keyword>
<proteinExistence type="inferred from homology"/>
<keyword evidence="3" id="KW-0677">Repeat</keyword>
<dbReference type="PROSITE" id="PS00101">
    <property type="entry name" value="HEXAPEP_TRANSFERASES"/>
    <property type="match status" value="1"/>
</dbReference>
<dbReference type="AlphaFoldDB" id="A0A6S7A3D7"/>
<dbReference type="CDD" id="cd03358">
    <property type="entry name" value="LbH_WxcM_N_like"/>
    <property type="match status" value="1"/>
</dbReference>
<name>A0A6S7A3D7_9BURK</name>
<dbReference type="InterPro" id="IPR050179">
    <property type="entry name" value="Trans_hexapeptide_repeat"/>
</dbReference>
<dbReference type="InterPro" id="IPR018357">
    <property type="entry name" value="Hexapep_transf_CS"/>
</dbReference>
<protein>
    <submittedName>
        <fullName evidence="5">UDP-3-O-(3-hydroxymyristoyl)glucosamine N-acyltransferase</fullName>
        <ecNumber evidence="5">2.3.1.191</ecNumber>
    </submittedName>
</protein>
<dbReference type="InterPro" id="IPR001451">
    <property type="entry name" value="Hexapep"/>
</dbReference>